<gene>
    <name evidence="11" type="primary">RFT2A</name>
</gene>
<dbReference type="Pfam" id="PF06237">
    <property type="entry name" value="SLC52_ribofla_tr"/>
    <property type="match status" value="1"/>
</dbReference>
<comment type="catalytic activity">
    <reaction evidence="1 9">
        <text>riboflavin(in) = riboflavin(out)</text>
        <dbReference type="Rhea" id="RHEA:35015"/>
        <dbReference type="ChEBI" id="CHEBI:57986"/>
    </reaction>
</comment>
<feature type="compositionally biased region" description="Polar residues" evidence="10">
    <location>
        <begin position="22"/>
        <end position="33"/>
    </location>
</feature>
<feature type="transmembrane region" description="Helical" evidence="9">
    <location>
        <begin position="479"/>
        <end position="498"/>
    </location>
</feature>
<dbReference type="EMBL" id="GAKP01019138">
    <property type="protein sequence ID" value="JAC39814.1"/>
    <property type="molecule type" value="Transcribed_RNA"/>
</dbReference>
<keyword evidence="7 9" id="KW-1133">Transmembrane helix</keyword>
<dbReference type="PANTHER" id="PTHR12929:SF10">
    <property type="entry name" value="RIBOFLAVIN TRANSPORTER"/>
    <property type="match status" value="1"/>
</dbReference>
<protein>
    <recommendedName>
        <fullName evidence="9">Riboflavin transporter</fullName>
    </recommendedName>
</protein>
<dbReference type="PANTHER" id="PTHR12929">
    <property type="entry name" value="SOLUTE CARRIER FAMILY 52"/>
    <property type="match status" value="1"/>
</dbReference>
<evidence type="ECO:0000256" key="3">
    <source>
        <dbReference type="ARBA" id="ARBA00006366"/>
    </source>
</evidence>
<evidence type="ECO:0000256" key="9">
    <source>
        <dbReference type="RuleBase" id="RU368035"/>
    </source>
</evidence>
<dbReference type="EMBL" id="GAKP01019134">
    <property type="protein sequence ID" value="JAC39818.1"/>
    <property type="molecule type" value="Transcribed_RNA"/>
</dbReference>
<dbReference type="GO" id="GO:0005886">
    <property type="term" value="C:plasma membrane"/>
    <property type="evidence" value="ECO:0007669"/>
    <property type="project" value="UniProtKB-SubCell"/>
</dbReference>
<feature type="transmembrane region" description="Helical" evidence="9">
    <location>
        <begin position="381"/>
        <end position="402"/>
    </location>
</feature>
<dbReference type="EMBL" id="GAKP01019137">
    <property type="protein sequence ID" value="JAC39815.1"/>
    <property type="molecule type" value="Transcribed_RNA"/>
</dbReference>
<dbReference type="InterPro" id="IPR009357">
    <property type="entry name" value="Riboflavin_transptr"/>
</dbReference>
<accession>A0A034VDG9</accession>
<proteinExistence type="inferred from homology"/>
<name>A0A034VDG9_BACDO</name>
<dbReference type="EMBL" id="GAKP01019133">
    <property type="protein sequence ID" value="JAC39819.1"/>
    <property type="molecule type" value="Transcribed_RNA"/>
</dbReference>
<feature type="transmembrane region" description="Helical" evidence="9">
    <location>
        <begin position="309"/>
        <end position="327"/>
    </location>
</feature>
<feature type="transmembrane region" description="Helical" evidence="9">
    <location>
        <begin position="155"/>
        <end position="176"/>
    </location>
</feature>
<feature type="transmembrane region" description="Helical" evidence="9">
    <location>
        <begin position="510"/>
        <end position="532"/>
    </location>
</feature>
<dbReference type="GeneID" id="105231739"/>
<evidence type="ECO:0000256" key="7">
    <source>
        <dbReference type="ARBA" id="ARBA00022989"/>
    </source>
</evidence>
<evidence type="ECO:0000313" key="11">
    <source>
        <dbReference type="EMBL" id="JAC39815.1"/>
    </source>
</evidence>
<dbReference type="EMBL" id="GAKP01019136">
    <property type="protein sequence ID" value="JAC39816.1"/>
    <property type="molecule type" value="Transcribed_RNA"/>
</dbReference>
<keyword evidence="4 9" id="KW-0813">Transport</keyword>
<keyword evidence="8 9" id="KW-0472">Membrane</keyword>
<feature type="transmembrane region" description="Helical" evidence="9">
    <location>
        <begin position="253"/>
        <end position="276"/>
    </location>
</feature>
<evidence type="ECO:0000256" key="4">
    <source>
        <dbReference type="ARBA" id="ARBA00022448"/>
    </source>
</evidence>
<comment type="subcellular location">
    <subcellularLocation>
        <location evidence="2 9">Cell membrane</location>
        <topology evidence="2 9">Multi-pass membrane protein</topology>
    </subcellularLocation>
</comment>
<keyword evidence="6 9" id="KW-0812">Transmembrane</keyword>
<feature type="transmembrane region" description="Helical" evidence="9">
    <location>
        <begin position="118"/>
        <end position="135"/>
    </location>
</feature>
<comment type="function">
    <text evidence="9">Plasma membrane transporter mediating the uptake by cells of the water soluble vitamin B2/riboflavin that plays a key role in biochemical oxidation-reduction reactions of the carbohydrate, lipid, and amino acid metabolism.</text>
</comment>
<evidence type="ECO:0000256" key="6">
    <source>
        <dbReference type="ARBA" id="ARBA00022692"/>
    </source>
</evidence>
<feature type="transmembrane region" description="Helical" evidence="9">
    <location>
        <begin position="188"/>
        <end position="208"/>
    </location>
</feature>
<comment type="similarity">
    <text evidence="3 9">Belongs to the riboflavin transporter family.</text>
</comment>
<reference evidence="11" key="1">
    <citation type="journal article" date="2014" name="BMC Genomics">
        <title>Characterizing the developmental transcriptome of the oriental fruit fly, Bactrocera dorsalis (Diptera: Tephritidae) through comparative genomic analysis with Drosophila melanogaster utilizing modENCODE datasets.</title>
        <authorList>
            <person name="Geib S.M."/>
            <person name="Calla B."/>
            <person name="Hall B."/>
            <person name="Hou S."/>
            <person name="Manoukis N.C."/>
        </authorList>
    </citation>
    <scope>NUCLEOTIDE SEQUENCE</scope>
    <source>
        <strain evidence="11">Punador</strain>
    </source>
</reference>
<dbReference type="RefSeq" id="XP_011211483.2">
    <property type="nucleotide sequence ID" value="XM_011213181.4"/>
</dbReference>
<feature type="transmembrane region" description="Helical" evidence="9">
    <location>
        <begin position="414"/>
        <end position="437"/>
    </location>
</feature>
<dbReference type="AlphaFoldDB" id="A0A034VDG9"/>
<dbReference type="EMBL" id="GAKP01019135">
    <property type="protein sequence ID" value="JAC39817.1"/>
    <property type="molecule type" value="Transcribed_RNA"/>
</dbReference>
<organism evidence="11">
    <name type="scientific">Bactrocera dorsalis</name>
    <name type="common">Oriental fruit fly</name>
    <name type="synonym">Dacus dorsalis</name>
    <dbReference type="NCBI Taxonomy" id="27457"/>
    <lineage>
        <taxon>Eukaryota</taxon>
        <taxon>Metazoa</taxon>
        <taxon>Ecdysozoa</taxon>
        <taxon>Arthropoda</taxon>
        <taxon>Hexapoda</taxon>
        <taxon>Insecta</taxon>
        <taxon>Pterygota</taxon>
        <taxon>Neoptera</taxon>
        <taxon>Endopterygota</taxon>
        <taxon>Diptera</taxon>
        <taxon>Brachycera</taxon>
        <taxon>Muscomorpha</taxon>
        <taxon>Tephritoidea</taxon>
        <taxon>Tephritidae</taxon>
        <taxon>Bactrocera</taxon>
        <taxon>Bactrocera</taxon>
    </lineage>
</organism>
<feature type="transmembrane region" description="Helical" evidence="9">
    <location>
        <begin position="220"/>
        <end position="241"/>
    </location>
</feature>
<evidence type="ECO:0000256" key="5">
    <source>
        <dbReference type="ARBA" id="ARBA00022475"/>
    </source>
</evidence>
<dbReference type="RefSeq" id="XP_011211484.2">
    <property type="nucleotide sequence ID" value="XM_011213182.4"/>
</dbReference>
<dbReference type="KEGG" id="bdr:105231739"/>
<evidence type="ECO:0000256" key="8">
    <source>
        <dbReference type="ARBA" id="ARBA00023136"/>
    </source>
</evidence>
<evidence type="ECO:0000256" key="10">
    <source>
        <dbReference type="SAM" id="MobiDB-lite"/>
    </source>
</evidence>
<feature type="region of interest" description="Disordered" evidence="10">
    <location>
        <begin position="1"/>
        <end position="33"/>
    </location>
</feature>
<keyword evidence="5 9" id="KW-1003">Cell membrane</keyword>
<feature type="transmembrane region" description="Helical" evidence="9">
    <location>
        <begin position="444"/>
        <end position="467"/>
    </location>
</feature>
<dbReference type="GO" id="GO:0032217">
    <property type="term" value="F:riboflavin transmembrane transporter activity"/>
    <property type="evidence" value="ECO:0007669"/>
    <property type="project" value="UniProtKB-UniRule"/>
</dbReference>
<evidence type="ECO:0000256" key="2">
    <source>
        <dbReference type="ARBA" id="ARBA00004651"/>
    </source>
</evidence>
<sequence>MCDHDVTGKLPYKQHWSDMPNDYQQPEQQKQPLDSVTHIQKQYENDKNEDEIESSLVSFGEEAAISVCLTSQSERLTVSRLTGGHDLDSNYLLNRNNQIPKRKRVLGRMTNIAKNRNFIVDLLAIFFGIGTWLGVNGTFIQVPLLVKEAPESWSLASYLSVAVQIGNIGPITYTLIQHFSKKRISDALFIYILLSLGTLSALFTSFFYDKTVMIFGDERSLALYILTFVSALTACTSSVLFMPYMGRFKEMYLVTYFVGEGLSGLLPSIVSLIQGIGGDAECILVNTTTSGEEIFEKVNAPARFSPSDYFLFIFVTFLCSVIAFTLLDRLKLAKREYAAGQIDFGNSYKYEEKNATNTIDVMANDASENQEKSTHISSTEYVVLLLLIGCLSFMANGMFNSIQSYSSLPYGNSAYHLSVTLSVIANPVACFLAIFLPHTSLRPIYVLCSLCAILTTYVFVTACMSPLPPLHDTTIGSTLVIITWTLLIGLVSYTKLSISSIMRAQGGRSLVWTGGLTQIGALLGSVLIFILINITKSFEEPTASEC</sequence>
<evidence type="ECO:0000256" key="1">
    <source>
        <dbReference type="ARBA" id="ARBA00000215"/>
    </source>
</evidence>
<dbReference type="OrthoDB" id="9995836at2759"/>